<reference evidence="2 3" key="1">
    <citation type="journal article" date="2013" name="PLoS Genet.">
        <title>Comparative genome structure, secondary metabolite, and effector coding capacity across Cochliobolus pathogens.</title>
        <authorList>
            <person name="Condon B.J."/>
            <person name="Leng Y."/>
            <person name="Wu D."/>
            <person name="Bushley K.E."/>
            <person name="Ohm R.A."/>
            <person name="Otillar R."/>
            <person name="Martin J."/>
            <person name="Schackwitz W."/>
            <person name="Grimwood J."/>
            <person name="MohdZainudin N."/>
            <person name="Xue C."/>
            <person name="Wang R."/>
            <person name="Manning V.A."/>
            <person name="Dhillon B."/>
            <person name="Tu Z.J."/>
            <person name="Steffenson B.J."/>
            <person name="Salamov A."/>
            <person name="Sun H."/>
            <person name="Lowry S."/>
            <person name="LaButti K."/>
            <person name="Han J."/>
            <person name="Copeland A."/>
            <person name="Lindquist E."/>
            <person name="Barry K."/>
            <person name="Schmutz J."/>
            <person name="Baker S.E."/>
            <person name="Ciuffetti L.M."/>
            <person name="Grigoriev I.V."/>
            <person name="Zhong S."/>
            <person name="Turgeon B.G."/>
        </authorList>
    </citation>
    <scope>NUCLEOTIDE SEQUENCE [LARGE SCALE GENOMIC DNA]</scope>
    <source>
        <strain evidence="2 3">26-R-13</strain>
    </source>
</reference>
<name>W6Y3Z8_COCC2</name>
<gene>
    <name evidence="2" type="ORF">COCCADRAFT_93462</name>
</gene>
<feature type="region of interest" description="Disordered" evidence="1">
    <location>
        <begin position="31"/>
        <end position="60"/>
    </location>
</feature>
<accession>W6Y3Z8</accession>
<dbReference type="KEGG" id="bze:COCCADRAFT_93462"/>
<dbReference type="Proteomes" id="UP000053841">
    <property type="component" value="Unassembled WGS sequence"/>
</dbReference>
<dbReference type="AlphaFoldDB" id="W6Y3Z8"/>
<dbReference type="EMBL" id="KI964591">
    <property type="protein sequence ID" value="EUC34432.1"/>
    <property type="molecule type" value="Genomic_DNA"/>
</dbReference>
<organism evidence="2 3">
    <name type="scientific">Cochliobolus carbonum (strain 26-R-13)</name>
    <name type="common">Maize leaf spot fungus</name>
    <name type="synonym">Bipolaris zeicola</name>
    <dbReference type="NCBI Taxonomy" id="930089"/>
    <lineage>
        <taxon>Eukaryota</taxon>
        <taxon>Fungi</taxon>
        <taxon>Dikarya</taxon>
        <taxon>Ascomycota</taxon>
        <taxon>Pezizomycotina</taxon>
        <taxon>Dothideomycetes</taxon>
        <taxon>Pleosporomycetidae</taxon>
        <taxon>Pleosporales</taxon>
        <taxon>Pleosporineae</taxon>
        <taxon>Pleosporaceae</taxon>
        <taxon>Bipolaris</taxon>
    </lineage>
</organism>
<dbReference type="GeneID" id="19153579"/>
<dbReference type="RefSeq" id="XP_007711247.1">
    <property type="nucleotide sequence ID" value="XM_007713057.1"/>
</dbReference>
<evidence type="ECO:0000256" key="1">
    <source>
        <dbReference type="SAM" id="MobiDB-lite"/>
    </source>
</evidence>
<keyword evidence="3" id="KW-1185">Reference proteome</keyword>
<evidence type="ECO:0000313" key="3">
    <source>
        <dbReference type="Proteomes" id="UP000053841"/>
    </source>
</evidence>
<feature type="non-terminal residue" evidence="2">
    <location>
        <position position="1"/>
    </location>
</feature>
<feature type="compositionally biased region" description="Low complexity" evidence="1">
    <location>
        <begin position="32"/>
        <end position="47"/>
    </location>
</feature>
<sequence length="60" mass="6590">IPEISNSISRMNTTLVLQSLTKVSGASLSYKNMGNNNTTQQTNVATTRFHQQRNPSQSPP</sequence>
<feature type="compositionally biased region" description="Polar residues" evidence="1">
    <location>
        <begin position="48"/>
        <end position="60"/>
    </location>
</feature>
<protein>
    <submittedName>
        <fullName evidence="2">Uncharacterized protein</fullName>
    </submittedName>
</protein>
<dbReference type="HOGENOM" id="CLU_2947979_0_0_1"/>
<evidence type="ECO:0000313" key="2">
    <source>
        <dbReference type="EMBL" id="EUC34432.1"/>
    </source>
</evidence>
<proteinExistence type="predicted"/>